<dbReference type="PROSITE" id="PS50888">
    <property type="entry name" value="BHLH"/>
    <property type="match status" value="1"/>
</dbReference>
<evidence type="ECO:0000256" key="3">
    <source>
        <dbReference type="ARBA" id="ARBA00023125"/>
    </source>
</evidence>
<evidence type="ECO:0000256" key="2">
    <source>
        <dbReference type="ARBA" id="ARBA00023015"/>
    </source>
</evidence>
<feature type="region of interest" description="Disordered" evidence="6">
    <location>
        <begin position="17"/>
        <end position="54"/>
    </location>
</feature>
<dbReference type="PANTHER" id="PTHR11969:SF54">
    <property type="entry name" value="MAD-LIKE PROTEIN 1"/>
    <property type="match status" value="1"/>
</dbReference>
<keyword evidence="9" id="KW-1185">Reference proteome</keyword>
<dbReference type="SUPFAM" id="SSF47459">
    <property type="entry name" value="HLH, helix-loop-helix DNA-binding domain"/>
    <property type="match status" value="1"/>
</dbReference>
<evidence type="ECO:0000256" key="1">
    <source>
        <dbReference type="ARBA" id="ARBA00004123"/>
    </source>
</evidence>
<comment type="subcellular location">
    <subcellularLocation>
        <location evidence="1">Nucleus</location>
    </subcellularLocation>
</comment>
<feature type="compositionally biased region" description="Low complexity" evidence="6">
    <location>
        <begin position="90"/>
        <end position="107"/>
    </location>
</feature>
<feature type="compositionally biased region" description="Polar residues" evidence="6">
    <location>
        <begin position="221"/>
        <end position="232"/>
    </location>
</feature>
<dbReference type="Proteomes" id="UP000318571">
    <property type="component" value="Chromosome 5"/>
</dbReference>
<dbReference type="EMBL" id="VCGU01000004">
    <property type="protein sequence ID" value="TRY77063.1"/>
    <property type="molecule type" value="Genomic_DNA"/>
</dbReference>
<evidence type="ECO:0000313" key="8">
    <source>
        <dbReference type="EMBL" id="TRY77063.1"/>
    </source>
</evidence>
<protein>
    <recommendedName>
        <fullName evidence="7">BHLH domain-containing protein</fullName>
    </recommendedName>
</protein>
<feature type="compositionally biased region" description="Low complexity" evidence="6">
    <location>
        <begin position="209"/>
        <end position="219"/>
    </location>
</feature>
<evidence type="ECO:0000256" key="6">
    <source>
        <dbReference type="SAM" id="MobiDB-lite"/>
    </source>
</evidence>
<evidence type="ECO:0000256" key="5">
    <source>
        <dbReference type="ARBA" id="ARBA00023242"/>
    </source>
</evidence>
<comment type="caution">
    <text evidence="8">The sequence shown here is derived from an EMBL/GenBank/DDBJ whole genome shotgun (WGS) entry which is preliminary data.</text>
</comment>
<dbReference type="InterPro" id="IPR036638">
    <property type="entry name" value="HLH_DNA-bd_sf"/>
</dbReference>
<dbReference type="GO" id="GO:0005634">
    <property type="term" value="C:nucleus"/>
    <property type="evidence" value="ECO:0007669"/>
    <property type="project" value="UniProtKB-SubCell"/>
</dbReference>
<dbReference type="Gene3D" id="4.10.280.10">
    <property type="entry name" value="Helix-loop-helix DNA-binding domain"/>
    <property type="match status" value="1"/>
</dbReference>
<reference evidence="8 9" key="1">
    <citation type="journal article" date="2018" name="Nat. Ecol. Evol.">
        <title>Genomic signatures of mitonuclear coevolution across populations of Tigriopus californicus.</title>
        <authorList>
            <person name="Barreto F.S."/>
            <person name="Watson E.T."/>
            <person name="Lima T.G."/>
            <person name="Willett C.S."/>
            <person name="Edmands S."/>
            <person name="Li W."/>
            <person name="Burton R.S."/>
        </authorList>
    </citation>
    <scope>NUCLEOTIDE SEQUENCE [LARGE SCALE GENOMIC DNA]</scope>
    <source>
        <strain evidence="8 9">San Diego</strain>
    </source>
</reference>
<dbReference type="Pfam" id="PF00010">
    <property type="entry name" value="HLH"/>
    <property type="match status" value="1"/>
</dbReference>
<evidence type="ECO:0000259" key="7">
    <source>
        <dbReference type="PROSITE" id="PS50888"/>
    </source>
</evidence>
<keyword evidence="3" id="KW-0238">DNA-binding</keyword>
<sequence>MSIADLLQAAAFLERQERETEHGYAASAPPPSSGTGIAIPGSMGDHDLFDGGFASSTGVGLARSAPVKSVLSPKSHGPLPLSHLTRPRLNSNSSNSSTSSSGGSRSTSNRKPHQGSRSTHNELEKNRRAHLRNCLEKLKDIVPLGADSSRHTTLGLLNKAKHFIRTLEDKDRKVGSSRENLIREQRYLRRRLELLAGQMDAIHKRRSLSESSNSSTGSSIRGFNSESVATNT</sequence>
<dbReference type="CDD" id="cd11401">
    <property type="entry name" value="bHLHzip_Mad"/>
    <property type="match status" value="1"/>
</dbReference>
<name>A0A553PHA4_TIGCA</name>
<accession>A0A553PHA4</accession>
<dbReference type="PANTHER" id="PTHR11969">
    <property type="entry name" value="MAX DIMERIZATION, MAD"/>
    <property type="match status" value="1"/>
</dbReference>
<dbReference type="GO" id="GO:0046983">
    <property type="term" value="F:protein dimerization activity"/>
    <property type="evidence" value="ECO:0007669"/>
    <property type="project" value="InterPro"/>
</dbReference>
<proteinExistence type="predicted"/>
<dbReference type="STRING" id="6832.A0A553PHA4"/>
<keyword evidence="4" id="KW-0804">Transcription</keyword>
<dbReference type="OMA" id="WKCEQAK"/>
<dbReference type="InterPro" id="IPR011598">
    <property type="entry name" value="bHLH_dom"/>
</dbReference>
<keyword evidence="5" id="KW-0539">Nucleus</keyword>
<organism evidence="8 9">
    <name type="scientific">Tigriopus californicus</name>
    <name type="common">Marine copepod</name>
    <dbReference type="NCBI Taxonomy" id="6832"/>
    <lineage>
        <taxon>Eukaryota</taxon>
        <taxon>Metazoa</taxon>
        <taxon>Ecdysozoa</taxon>
        <taxon>Arthropoda</taxon>
        <taxon>Crustacea</taxon>
        <taxon>Multicrustacea</taxon>
        <taxon>Hexanauplia</taxon>
        <taxon>Copepoda</taxon>
        <taxon>Harpacticoida</taxon>
        <taxon>Harpacticidae</taxon>
        <taxon>Tigriopus</taxon>
    </lineage>
</organism>
<gene>
    <name evidence="8" type="ORF">TCAL_10228</name>
</gene>
<dbReference type="GO" id="GO:0000978">
    <property type="term" value="F:RNA polymerase II cis-regulatory region sequence-specific DNA binding"/>
    <property type="evidence" value="ECO:0007669"/>
    <property type="project" value="TreeGrafter"/>
</dbReference>
<feature type="region of interest" description="Disordered" evidence="6">
    <location>
        <begin position="69"/>
        <end position="125"/>
    </location>
</feature>
<keyword evidence="2" id="KW-0805">Transcription regulation</keyword>
<feature type="region of interest" description="Disordered" evidence="6">
    <location>
        <begin position="204"/>
        <end position="232"/>
    </location>
</feature>
<dbReference type="GO" id="GO:0000981">
    <property type="term" value="F:DNA-binding transcription factor activity, RNA polymerase II-specific"/>
    <property type="evidence" value="ECO:0007669"/>
    <property type="project" value="TreeGrafter"/>
</dbReference>
<evidence type="ECO:0000313" key="9">
    <source>
        <dbReference type="Proteomes" id="UP000318571"/>
    </source>
</evidence>
<feature type="domain" description="BHLH" evidence="7">
    <location>
        <begin position="115"/>
        <end position="167"/>
    </location>
</feature>
<dbReference type="AlphaFoldDB" id="A0A553PHA4"/>
<dbReference type="SMART" id="SM00353">
    <property type="entry name" value="HLH"/>
    <property type="match status" value="1"/>
</dbReference>
<evidence type="ECO:0000256" key="4">
    <source>
        <dbReference type="ARBA" id="ARBA00023163"/>
    </source>
</evidence>